<dbReference type="KEGG" id="cthd:CDO33_08625"/>
<evidence type="ECO:0000313" key="3">
    <source>
        <dbReference type="EMBL" id="PNT99728.1"/>
    </source>
</evidence>
<name>A0A2K2FG29_9CLOT</name>
<dbReference type="GO" id="GO:0016740">
    <property type="term" value="F:transferase activity"/>
    <property type="evidence" value="ECO:0007669"/>
    <property type="project" value="UniProtKB-KW"/>
</dbReference>
<keyword evidence="4" id="KW-1185">Reference proteome</keyword>
<reference evidence="3 4" key="1">
    <citation type="submission" date="2017-06" db="EMBL/GenBank/DDBJ databases">
        <title>Investigating the central metabolism of Clostridium thermosuccinogenes.</title>
        <authorList>
            <person name="Koendjbiharie J.G."/>
            <person name="van Kranenburg R."/>
        </authorList>
    </citation>
    <scope>NUCLEOTIDE SEQUENCE [LARGE SCALE GENOMIC DNA]</scope>
    <source>
        <strain evidence="3 4">DSM 5806</strain>
    </source>
</reference>
<dbReference type="AlphaFoldDB" id="A0A2K2FG29"/>
<keyword evidence="1" id="KW-0808">Transferase</keyword>
<gene>
    <name evidence="3" type="ORF">CDQ84_07730</name>
</gene>
<accession>A0A2K2FG29</accession>
<organism evidence="3 4">
    <name type="scientific">Clostridium thermosuccinogenes</name>
    <dbReference type="NCBI Taxonomy" id="84032"/>
    <lineage>
        <taxon>Bacteria</taxon>
        <taxon>Bacillati</taxon>
        <taxon>Bacillota</taxon>
        <taxon>Clostridia</taxon>
        <taxon>Eubacteriales</taxon>
        <taxon>Clostridiaceae</taxon>
        <taxon>Clostridium</taxon>
    </lineage>
</organism>
<evidence type="ECO:0000256" key="1">
    <source>
        <dbReference type="ARBA" id="ARBA00022679"/>
    </source>
</evidence>
<dbReference type="InterPro" id="IPR029063">
    <property type="entry name" value="SAM-dependent_MTases_sf"/>
</dbReference>
<dbReference type="Pfam" id="PF13649">
    <property type="entry name" value="Methyltransf_25"/>
    <property type="match status" value="1"/>
</dbReference>
<dbReference type="CDD" id="cd02440">
    <property type="entry name" value="AdoMet_MTases"/>
    <property type="match status" value="1"/>
</dbReference>
<protein>
    <recommendedName>
        <fullName evidence="2">Methyltransferase domain-containing protein</fullName>
    </recommendedName>
</protein>
<evidence type="ECO:0000259" key="2">
    <source>
        <dbReference type="Pfam" id="PF13649"/>
    </source>
</evidence>
<sequence>MTNIEARNMKMSKNNLEEMSCFFDKRAESYDRHMLDEMSLTEFYDEVERCIAMDNGFAKVLDLGCGTGLELERVFKIHKDAKVTAIDLSEKMLEKLKQKFEDKISNIVVICGSYFEINFGFELYDLVLSTYSLHHFSSDEKLALYKRIYESLKPGGRFINGDHTVKSIDKEKFYIEEYKRMREKQGTEYGFYHFDTPLAIETEICLLEQAGFEKINIHKQWENTTIFECHKVQKSCIAEE</sequence>
<dbReference type="Proteomes" id="UP000236151">
    <property type="component" value="Unassembled WGS sequence"/>
</dbReference>
<feature type="domain" description="Methyltransferase" evidence="2">
    <location>
        <begin position="60"/>
        <end position="156"/>
    </location>
</feature>
<dbReference type="SUPFAM" id="SSF53335">
    <property type="entry name" value="S-adenosyl-L-methionine-dependent methyltransferases"/>
    <property type="match status" value="1"/>
</dbReference>
<dbReference type="Gene3D" id="3.40.50.150">
    <property type="entry name" value="Vaccinia Virus protein VP39"/>
    <property type="match status" value="1"/>
</dbReference>
<proteinExistence type="predicted"/>
<dbReference type="InterPro" id="IPR041698">
    <property type="entry name" value="Methyltransf_25"/>
</dbReference>
<comment type="caution">
    <text evidence="3">The sequence shown here is derived from an EMBL/GenBank/DDBJ whole genome shotgun (WGS) entry which is preliminary data.</text>
</comment>
<dbReference type="EMBL" id="NIOJ01000016">
    <property type="protein sequence ID" value="PNT99728.1"/>
    <property type="molecule type" value="Genomic_DNA"/>
</dbReference>
<evidence type="ECO:0000313" key="4">
    <source>
        <dbReference type="Proteomes" id="UP000236151"/>
    </source>
</evidence>
<dbReference type="PANTHER" id="PTHR43861">
    <property type="entry name" value="TRANS-ACONITATE 2-METHYLTRANSFERASE-RELATED"/>
    <property type="match status" value="1"/>
</dbReference>